<name>A0A838XJN0_9HYPH</name>
<comment type="caution">
    <text evidence="1">The sequence shown here is derived from an EMBL/GenBank/DDBJ whole genome shotgun (WGS) entry which is preliminary data.</text>
</comment>
<dbReference type="AlphaFoldDB" id="A0A838XJN0"/>
<proteinExistence type="predicted"/>
<keyword evidence="2" id="KW-1185">Reference proteome</keyword>
<sequence length="240" mass="27352">MPGRYEYVTLAASLPYLGRLFTEAHLPISRFRLEARLDQLSAEHRTLLDEIVAAIAWDRVAQLDSDAQIIDRCRQVMERLEAYPALQEILRARLEMRTIVAALRRRHDGAVDAGEIADWGYGRWLGTMRANWSDPAFGLGHFMPWVGEAQAKLMQDDRIGLERVILSEGFRQMDRLAEGHEFDFEAVVIYVLRWRLVERWRQYDAERATARLGGLLDAAMDAAPSDGIAAGVFTHREIAS</sequence>
<organism evidence="1 2">
    <name type="scientific">Stappia taiwanensis</name>
    <dbReference type="NCBI Taxonomy" id="992267"/>
    <lineage>
        <taxon>Bacteria</taxon>
        <taxon>Pseudomonadati</taxon>
        <taxon>Pseudomonadota</taxon>
        <taxon>Alphaproteobacteria</taxon>
        <taxon>Hyphomicrobiales</taxon>
        <taxon>Stappiaceae</taxon>
        <taxon>Stappia</taxon>
    </lineage>
</organism>
<evidence type="ECO:0000313" key="2">
    <source>
        <dbReference type="Proteomes" id="UP000559404"/>
    </source>
</evidence>
<evidence type="ECO:0008006" key="3">
    <source>
        <dbReference type="Google" id="ProtNLM"/>
    </source>
</evidence>
<protein>
    <recommendedName>
        <fullName evidence="3">DUF2764 domain-containing protein</fullName>
    </recommendedName>
</protein>
<reference evidence="1 2" key="1">
    <citation type="submission" date="2020-07" db="EMBL/GenBank/DDBJ databases">
        <authorList>
            <person name="Li M."/>
        </authorList>
    </citation>
    <scope>NUCLEOTIDE SEQUENCE [LARGE SCALE GENOMIC DNA]</scope>
    <source>
        <strain evidence="1 2">DSM 23284</strain>
    </source>
</reference>
<dbReference type="Proteomes" id="UP000559404">
    <property type="component" value="Unassembled WGS sequence"/>
</dbReference>
<reference evidence="1 2" key="2">
    <citation type="submission" date="2020-08" db="EMBL/GenBank/DDBJ databases">
        <title>Stappia taiwanensis sp. nov., isolated from a coastal thermal spring.</title>
        <authorList>
            <person name="Kampfer P."/>
        </authorList>
    </citation>
    <scope>NUCLEOTIDE SEQUENCE [LARGE SCALE GENOMIC DNA]</scope>
    <source>
        <strain evidence="1 2">DSM 23284</strain>
    </source>
</reference>
<gene>
    <name evidence="1" type="ORF">H1W37_00325</name>
</gene>
<dbReference type="RefSeq" id="WP_181758279.1">
    <property type="nucleotide sequence ID" value="NZ_BMCR01000001.1"/>
</dbReference>
<dbReference type="EMBL" id="JACEON010000001">
    <property type="protein sequence ID" value="MBA4610077.1"/>
    <property type="molecule type" value="Genomic_DNA"/>
</dbReference>
<evidence type="ECO:0000313" key="1">
    <source>
        <dbReference type="EMBL" id="MBA4610077.1"/>
    </source>
</evidence>
<accession>A0A838XJN0</accession>